<accession>A0AAD4M7W4</accession>
<keyword evidence="9" id="KW-1185">Reference proteome</keyword>
<dbReference type="GO" id="GO:0008270">
    <property type="term" value="F:zinc ion binding"/>
    <property type="evidence" value="ECO:0007669"/>
    <property type="project" value="InterPro"/>
</dbReference>
<sequence length="836" mass="93676">MSNKRQRPEEQDEDGGDGNAQARSDTAQLLSAEKLKRACARCRGLKEDYDTCDRCIKASQECVIPGRKQRRPPPKRELLLAKIREQATQIKELMAQLETMQTPDKKVTQFTLSLPTEFARSSILESPGSGTLSESFGHAAEVASSIDTASSVSGADSKISQENSEWIARARENLEAFGEFIRLGGSSTAKKDLVDQDLEDSSSDDDYHLVNDSSASEDEVDPDYLSPGGRSITREQRPSAKASPSGRTKMVGLPAQASPFGMMAALSVGRAKPKRPASIISDASDLGVANEDFFRAPMDPDPMRLDPPGYRIPPLLRKNIITPAEAEKLFKIYFDWMNISVSLLDPKLYTAQQVYWRCPFLFTVICAIASRYDTERPDLYPTAMEYARQEAGAAFLGGQKRVEVVQAFYLLSLYPIPARRWEDDRSWIYLGQGIRVAMDMNLHHPNTARPRNELHAREMLNRTRAWLNCFNLDRSLGSQYGKTTVINNADYVASHSHEWWNSSESNMEHFDIHLCAYNAELRVLSDFLMKVYSNPEHPTGLNKEIDLSRLASETDDKIEDLRQQWFSKLENTDTNNSQNRFRMGLLRLGYSYARLVALAFGFQHAFGKGNTDENPFLNRCIRAASDVVSAMVDDIGRPSQRIYVRHGPESQTIFVAFSCTFLIRMLQLLQPKYASYITPMQRADIIRIVERAVEFHGSPDIGVDDRHGPRLYSRFIGGLLECVKTPPSRSSRLSRSKRKASVIPITTGHHTNLAPIATQPATMNYFDPLPTRTTTPFDHFAWSTEGYSSTSTGGSALGLTASEFFYAPLPFDNDFLESMQSLSSLSDMNDAMLPGT</sequence>
<dbReference type="CDD" id="cd12148">
    <property type="entry name" value="fungal_TF_MHR"/>
    <property type="match status" value="1"/>
</dbReference>
<keyword evidence="5" id="KW-0539">Nucleus</keyword>
<evidence type="ECO:0000256" key="2">
    <source>
        <dbReference type="ARBA" id="ARBA00023015"/>
    </source>
</evidence>
<keyword evidence="3" id="KW-0238">DNA-binding</keyword>
<feature type="region of interest" description="Disordered" evidence="6">
    <location>
        <begin position="1"/>
        <end position="27"/>
    </location>
</feature>
<feature type="domain" description="Xylanolytic transcriptional activator regulatory" evidence="7">
    <location>
        <begin position="426"/>
        <end position="504"/>
    </location>
</feature>
<dbReference type="GO" id="GO:0000976">
    <property type="term" value="F:transcription cis-regulatory region binding"/>
    <property type="evidence" value="ECO:0007669"/>
    <property type="project" value="TreeGrafter"/>
</dbReference>
<comment type="caution">
    <text evidence="8">The sequence shown here is derived from an EMBL/GenBank/DDBJ whole genome shotgun (WGS) entry which is preliminary data.</text>
</comment>
<protein>
    <recommendedName>
        <fullName evidence="7">Xylanolytic transcriptional activator regulatory domain-containing protein</fullName>
    </recommendedName>
</protein>
<name>A0AAD4M7W4_9AGAM</name>
<keyword evidence="4" id="KW-0804">Transcription</keyword>
<evidence type="ECO:0000313" key="8">
    <source>
        <dbReference type="EMBL" id="KAI0303682.1"/>
    </source>
</evidence>
<dbReference type="PANTHER" id="PTHR31845:SF19">
    <property type="entry name" value="TRANSCRIPTION FACTOR DOMAIN-CONTAINING PROTEIN"/>
    <property type="match status" value="1"/>
</dbReference>
<dbReference type="SMART" id="SM00906">
    <property type="entry name" value="Fungal_trans"/>
    <property type="match status" value="1"/>
</dbReference>
<dbReference type="InterPro" id="IPR001138">
    <property type="entry name" value="Zn2Cys6_DnaBD"/>
</dbReference>
<dbReference type="AlphaFoldDB" id="A0AAD4M7W4"/>
<dbReference type="InterPro" id="IPR051089">
    <property type="entry name" value="prtT"/>
</dbReference>
<reference evidence="8" key="1">
    <citation type="journal article" date="2022" name="New Phytol.">
        <title>Evolutionary transition to the ectomycorrhizal habit in the genomes of a hyperdiverse lineage of mushroom-forming fungi.</title>
        <authorList>
            <person name="Looney B."/>
            <person name="Miyauchi S."/>
            <person name="Morin E."/>
            <person name="Drula E."/>
            <person name="Courty P.E."/>
            <person name="Kohler A."/>
            <person name="Kuo A."/>
            <person name="LaButti K."/>
            <person name="Pangilinan J."/>
            <person name="Lipzen A."/>
            <person name="Riley R."/>
            <person name="Andreopoulos W."/>
            <person name="He G."/>
            <person name="Johnson J."/>
            <person name="Nolan M."/>
            <person name="Tritt A."/>
            <person name="Barry K.W."/>
            <person name="Grigoriev I.V."/>
            <person name="Nagy L.G."/>
            <person name="Hibbett D."/>
            <person name="Henrissat B."/>
            <person name="Matheny P.B."/>
            <person name="Labbe J."/>
            <person name="Martin F.M."/>
        </authorList>
    </citation>
    <scope>NUCLEOTIDE SEQUENCE</scope>
    <source>
        <strain evidence="8">BPL690</strain>
    </source>
</reference>
<dbReference type="EMBL" id="WTXG01000008">
    <property type="protein sequence ID" value="KAI0303682.1"/>
    <property type="molecule type" value="Genomic_DNA"/>
</dbReference>
<evidence type="ECO:0000256" key="1">
    <source>
        <dbReference type="ARBA" id="ARBA00004123"/>
    </source>
</evidence>
<dbReference type="GO" id="GO:0006351">
    <property type="term" value="P:DNA-templated transcription"/>
    <property type="evidence" value="ECO:0007669"/>
    <property type="project" value="InterPro"/>
</dbReference>
<dbReference type="Proteomes" id="UP001203297">
    <property type="component" value="Unassembled WGS sequence"/>
</dbReference>
<proteinExistence type="predicted"/>
<dbReference type="Pfam" id="PF04082">
    <property type="entry name" value="Fungal_trans"/>
    <property type="match status" value="1"/>
</dbReference>
<evidence type="ECO:0000259" key="7">
    <source>
        <dbReference type="SMART" id="SM00906"/>
    </source>
</evidence>
<evidence type="ECO:0000256" key="6">
    <source>
        <dbReference type="SAM" id="MobiDB-lite"/>
    </source>
</evidence>
<organism evidence="8 9">
    <name type="scientific">Multifurca ochricompacta</name>
    <dbReference type="NCBI Taxonomy" id="376703"/>
    <lineage>
        <taxon>Eukaryota</taxon>
        <taxon>Fungi</taxon>
        <taxon>Dikarya</taxon>
        <taxon>Basidiomycota</taxon>
        <taxon>Agaricomycotina</taxon>
        <taxon>Agaricomycetes</taxon>
        <taxon>Russulales</taxon>
        <taxon>Russulaceae</taxon>
        <taxon>Multifurca</taxon>
    </lineage>
</organism>
<dbReference type="PANTHER" id="PTHR31845">
    <property type="entry name" value="FINGER DOMAIN PROTEIN, PUTATIVE-RELATED"/>
    <property type="match status" value="1"/>
</dbReference>
<evidence type="ECO:0000256" key="5">
    <source>
        <dbReference type="ARBA" id="ARBA00023242"/>
    </source>
</evidence>
<dbReference type="InterPro" id="IPR007219">
    <property type="entry name" value="XnlR_reg_dom"/>
</dbReference>
<comment type="subcellular location">
    <subcellularLocation>
        <location evidence="1">Nucleus</location>
    </subcellularLocation>
</comment>
<feature type="region of interest" description="Disordered" evidence="6">
    <location>
        <begin position="196"/>
        <end position="251"/>
    </location>
</feature>
<dbReference type="GO" id="GO:0000981">
    <property type="term" value="F:DNA-binding transcription factor activity, RNA polymerase II-specific"/>
    <property type="evidence" value="ECO:0007669"/>
    <property type="project" value="InterPro"/>
</dbReference>
<gene>
    <name evidence="8" type="ORF">B0F90DRAFT_1310868</name>
</gene>
<evidence type="ECO:0000313" key="9">
    <source>
        <dbReference type="Proteomes" id="UP001203297"/>
    </source>
</evidence>
<dbReference type="GO" id="GO:0005634">
    <property type="term" value="C:nucleus"/>
    <property type="evidence" value="ECO:0007669"/>
    <property type="project" value="UniProtKB-SubCell"/>
</dbReference>
<evidence type="ECO:0000256" key="4">
    <source>
        <dbReference type="ARBA" id="ARBA00023163"/>
    </source>
</evidence>
<keyword evidence="2" id="KW-0805">Transcription regulation</keyword>
<evidence type="ECO:0000256" key="3">
    <source>
        <dbReference type="ARBA" id="ARBA00023125"/>
    </source>
</evidence>
<dbReference type="CDD" id="cd00067">
    <property type="entry name" value="GAL4"/>
    <property type="match status" value="1"/>
</dbReference>